<protein>
    <submittedName>
        <fullName evidence="2">Streptophobe family protein</fullName>
    </submittedName>
</protein>
<name>A0ABV9YB50_9PSEU</name>
<feature type="transmembrane region" description="Helical" evidence="1">
    <location>
        <begin position="298"/>
        <end position="315"/>
    </location>
</feature>
<keyword evidence="1" id="KW-1133">Transmembrane helix</keyword>
<feature type="transmembrane region" description="Helical" evidence="1">
    <location>
        <begin position="36"/>
        <end position="53"/>
    </location>
</feature>
<dbReference type="RefSeq" id="WP_344038879.1">
    <property type="nucleotide sequence ID" value="NZ_BAAAKE010000013.1"/>
</dbReference>
<dbReference type="EMBL" id="JBHSJB010000033">
    <property type="protein sequence ID" value="MFC5058589.1"/>
    <property type="molecule type" value="Genomic_DNA"/>
</dbReference>
<comment type="caution">
    <text evidence="2">The sequence shown here is derived from an EMBL/GenBank/DDBJ whole genome shotgun (WGS) entry which is preliminary data.</text>
</comment>
<gene>
    <name evidence="2" type="ORF">ACFPFM_33175</name>
</gene>
<feature type="transmembrane region" description="Helical" evidence="1">
    <location>
        <begin position="168"/>
        <end position="190"/>
    </location>
</feature>
<feature type="transmembrane region" description="Helical" evidence="1">
    <location>
        <begin position="199"/>
        <end position="217"/>
    </location>
</feature>
<dbReference type="NCBIfam" id="NF038391">
    <property type="entry name" value="streptophobe"/>
    <property type="match status" value="1"/>
</dbReference>
<sequence length="379" mass="36433">MTAAWRGAAAAVAALAAMAGVAAVGLLLLDAGRFGGFGRVTAAVVAMALGGSAEFGAVPAGGAPFAVRGGLDLVPSGVALTGAVVLGWLLLRRRDGLPVRCAAAAAVFPVGAVAVAVAARGAVTLPGDAAGGVPGVCGLPAVGPFGRGGPLGRVGSADQLGVGFSVPVWPVAVGSVVWVLVVVGVCLLVARRRIAARGALWAAGGLTAACLLVAWALGGPAVAGGALLLLPSAVFGVLSPGLGVPWSVGAGGALACVLDGVAPPAPGGPPTWVAVAVLTALGVVVALAGGRGGLPRRVAWHGAVAGVALGVLAWLSRASVRLGVEAFGFSFPVFDAWAAADPLTAVGLGAAGGVVGSVLVEGFLRVAPVSWPPWRDRVG</sequence>
<feature type="transmembrane region" description="Helical" evidence="1">
    <location>
        <begin position="103"/>
        <end position="123"/>
    </location>
</feature>
<accession>A0ABV9YB50</accession>
<feature type="transmembrane region" description="Helical" evidence="1">
    <location>
        <begin position="73"/>
        <end position="91"/>
    </location>
</feature>
<dbReference type="InterPro" id="IPR047724">
    <property type="entry name" value="Streptophobe"/>
</dbReference>
<evidence type="ECO:0000313" key="2">
    <source>
        <dbReference type="EMBL" id="MFC5058589.1"/>
    </source>
</evidence>
<keyword evidence="3" id="KW-1185">Reference proteome</keyword>
<feature type="transmembrane region" description="Helical" evidence="1">
    <location>
        <begin position="346"/>
        <end position="367"/>
    </location>
</feature>
<proteinExistence type="predicted"/>
<reference evidence="3" key="1">
    <citation type="journal article" date="2019" name="Int. J. Syst. Evol. Microbiol.">
        <title>The Global Catalogue of Microorganisms (GCM) 10K type strain sequencing project: providing services to taxonomists for standard genome sequencing and annotation.</title>
        <authorList>
            <consortium name="The Broad Institute Genomics Platform"/>
            <consortium name="The Broad Institute Genome Sequencing Center for Infectious Disease"/>
            <person name="Wu L."/>
            <person name="Ma J."/>
        </authorList>
    </citation>
    <scope>NUCLEOTIDE SEQUENCE [LARGE SCALE GENOMIC DNA]</scope>
    <source>
        <strain evidence="3">KCTC 12848</strain>
    </source>
</reference>
<evidence type="ECO:0000256" key="1">
    <source>
        <dbReference type="SAM" id="Phobius"/>
    </source>
</evidence>
<organism evidence="2 3">
    <name type="scientific">Saccharothrix xinjiangensis</name>
    <dbReference type="NCBI Taxonomy" id="204798"/>
    <lineage>
        <taxon>Bacteria</taxon>
        <taxon>Bacillati</taxon>
        <taxon>Actinomycetota</taxon>
        <taxon>Actinomycetes</taxon>
        <taxon>Pseudonocardiales</taxon>
        <taxon>Pseudonocardiaceae</taxon>
        <taxon>Saccharothrix</taxon>
    </lineage>
</organism>
<keyword evidence="1" id="KW-0472">Membrane</keyword>
<feature type="transmembrane region" description="Helical" evidence="1">
    <location>
        <begin position="270"/>
        <end position="292"/>
    </location>
</feature>
<feature type="transmembrane region" description="Helical" evidence="1">
    <location>
        <begin position="6"/>
        <end position="29"/>
    </location>
</feature>
<evidence type="ECO:0000313" key="3">
    <source>
        <dbReference type="Proteomes" id="UP001595833"/>
    </source>
</evidence>
<dbReference type="Proteomes" id="UP001595833">
    <property type="component" value="Unassembled WGS sequence"/>
</dbReference>
<keyword evidence="1" id="KW-0812">Transmembrane</keyword>